<evidence type="ECO:0000256" key="9">
    <source>
        <dbReference type="ARBA" id="ARBA00022741"/>
    </source>
</evidence>
<feature type="binding site" evidence="14">
    <location>
        <position position="24"/>
    </location>
    <ligand>
        <name>L-threonine</name>
        <dbReference type="ChEBI" id="CHEBI:57926"/>
    </ligand>
</feature>
<dbReference type="GO" id="GO:0061710">
    <property type="term" value="F:L-threonylcarbamoyladenylate synthase"/>
    <property type="evidence" value="ECO:0007669"/>
    <property type="project" value="UniProtKB-EC"/>
</dbReference>
<name>A0A095VRF6_9GAMM</name>
<dbReference type="GO" id="GO:0000049">
    <property type="term" value="F:tRNA binding"/>
    <property type="evidence" value="ECO:0007669"/>
    <property type="project" value="TreeGrafter"/>
</dbReference>
<comment type="similarity">
    <text evidence="2 13">Belongs to the SUA5 family.</text>
</comment>
<comment type="catalytic activity">
    <reaction evidence="12 13">
        <text>L-threonine + hydrogencarbonate + ATP = L-threonylcarbamoyladenylate + diphosphate + H2O</text>
        <dbReference type="Rhea" id="RHEA:36407"/>
        <dbReference type="ChEBI" id="CHEBI:15377"/>
        <dbReference type="ChEBI" id="CHEBI:17544"/>
        <dbReference type="ChEBI" id="CHEBI:30616"/>
        <dbReference type="ChEBI" id="CHEBI:33019"/>
        <dbReference type="ChEBI" id="CHEBI:57926"/>
        <dbReference type="ChEBI" id="CHEBI:73682"/>
        <dbReference type="EC" id="2.7.7.87"/>
    </reaction>
</comment>
<dbReference type="AlphaFoldDB" id="A0A095VRF6"/>
<evidence type="ECO:0000256" key="2">
    <source>
        <dbReference type="ARBA" id="ARBA00007663"/>
    </source>
</evidence>
<feature type="binding site" evidence="14">
    <location>
        <position position="152"/>
    </location>
    <ligand>
        <name>ATP</name>
        <dbReference type="ChEBI" id="CHEBI:30616"/>
    </ligand>
</feature>
<evidence type="ECO:0000259" key="15">
    <source>
        <dbReference type="PROSITE" id="PS51163"/>
    </source>
</evidence>
<evidence type="ECO:0000256" key="12">
    <source>
        <dbReference type="ARBA" id="ARBA00048366"/>
    </source>
</evidence>
<dbReference type="Pfam" id="PF01300">
    <property type="entry name" value="Sua5_yciO_yrdC"/>
    <property type="match status" value="1"/>
</dbReference>
<dbReference type="NCBIfam" id="TIGR00057">
    <property type="entry name" value="L-threonylcarbamoyladenylate synthase"/>
    <property type="match status" value="1"/>
</dbReference>
<keyword evidence="8 13" id="KW-0548">Nucleotidyltransferase</keyword>
<dbReference type="eggNOG" id="COG0009">
    <property type="taxonomic scope" value="Bacteria"/>
</dbReference>
<dbReference type="GO" id="GO:0008033">
    <property type="term" value="P:tRNA processing"/>
    <property type="evidence" value="ECO:0007669"/>
    <property type="project" value="UniProtKB-KW"/>
</dbReference>
<dbReference type="EC" id="2.7.7.87" evidence="3 13"/>
<feature type="binding site" evidence="14">
    <location>
        <position position="74"/>
    </location>
    <ligand>
        <name>ATP</name>
        <dbReference type="ChEBI" id="CHEBI:30616"/>
    </ligand>
</feature>
<dbReference type="SUPFAM" id="SSF55821">
    <property type="entry name" value="YrdC/RibB"/>
    <property type="match status" value="1"/>
</dbReference>
<evidence type="ECO:0000256" key="14">
    <source>
        <dbReference type="PIRSR" id="PIRSR004930-1"/>
    </source>
</evidence>
<dbReference type="PANTHER" id="PTHR17490:SF16">
    <property type="entry name" value="THREONYLCARBAMOYL-AMP SYNTHASE"/>
    <property type="match status" value="1"/>
</dbReference>
<sequence length="317" mass="33510">MDAVALNRIYEAKERPANDPIIAHIARPEQLDELARDIPPAARHLANAFWPGALTLVLKRAPGVPENIAAGRDTVAVRMPAHPLARALLLAADVPVGAPSANTFTRPSATTAAHVLEDLDGRIDLVLDGGPTTIGVESTVLDLTGTAPVVLRPGGVLLEELQAVLPETTLAPRYLAEDSASDAPGQLLKHYSPRARVRLFTGEPAAVRARMRAEANALIAAGETPGLLLAEEDITELGAFTDREILGSERDLAAVSRRLFEALRALDRRGVDAILVRDFGREGLGAALWDRLLRAAEGQVIDTAASTPGAGFTADEG</sequence>
<dbReference type="HOGENOM" id="CLU_031397_0_0_6"/>
<feature type="binding site" evidence="14">
    <location>
        <position position="191"/>
    </location>
    <ligand>
        <name>ATP</name>
        <dbReference type="ChEBI" id="CHEBI:30616"/>
    </ligand>
</feature>
<evidence type="ECO:0000256" key="11">
    <source>
        <dbReference type="ARBA" id="ARBA00029774"/>
    </source>
</evidence>
<evidence type="ECO:0000256" key="4">
    <source>
        <dbReference type="ARBA" id="ARBA00015492"/>
    </source>
</evidence>
<comment type="caution">
    <text evidence="16">The sequence shown here is derived from an EMBL/GenBank/DDBJ whole genome shotgun (WGS) entry which is preliminary data.</text>
</comment>
<dbReference type="InterPro" id="IPR005145">
    <property type="entry name" value="Sua5_C"/>
</dbReference>
<dbReference type="PROSITE" id="PS51163">
    <property type="entry name" value="YRDC"/>
    <property type="match status" value="1"/>
</dbReference>
<dbReference type="Gene3D" id="3.90.870.10">
    <property type="entry name" value="DHBP synthase"/>
    <property type="match status" value="1"/>
</dbReference>
<keyword evidence="6 13" id="KW-0808">Transferase</keyword>
<evidence type="ECO:0000256" key="10">
    <source>
        <dbReference type="ARBA" id="ARBA00022840"/>
    </source>
</evidence>
<comment type="subcellular location">
    <subcellularLocation>
        <location evidence="1 13">Cytoplasm</location>
    </subcellularLocation>
</comment>
<dbReference type="GO" id="GO:0003725">
    <property type="term" value="F:double-stranded RNA binding"/>
    <property type="evidence" value="ECO:0007669"/>
    <property type="project" value="UniProtKB-UniRule"/>
</dbReference>
<dbReference type="InterPro" id="IPR010923">
    <property type="entry name" value="T(6)A37_SUA5"/>
</dbReference>
<dbReference type="PIRSF" id="PIRSF004930">
    <property type="entry name" value="Tln_factor_SUA5"/>
    <property type="match status" value="1"/>
</dbReference>
<organism evidence="16 17">
    <name type="scientific">Pseudohaliea rubra DSM 19751</name>
    <dbReference type="NCBI Taxonomy" id="1265313"/>
    <lineage>
        <taxon>Bacteria</taxon>
        <taxon>Pseudomonadati</taxon>
        <taxon>Pseudomonadota</taxon>
        <taxon>Gammaproteobacteria</taxon>
        <taxon>Cellvibrionales</taxon>
        <taxon>Halieaceae</taxon>
        <taxon>Pseudohaliea</taxon>
    </lineage>
</organism>
<feature type="binding site" evidence="14">
    <location>
        <position position="98"/>
    </location>
    <ligand>
        <name>L-threonine</name>
        <dbReference type="ChEBI" id="CHEBI:57926"/>
    </ligand>
</feature>
<gene>
    <name evidence="16" type="ORF">HRUBRA_01465</name>
</gene>
<dbReference type="EMBL" id="AUVB01000042">
    <property type="protein sequence ID" value="KGE03960.1"/>
    <property type="molecule type" value="Genomic_DNA"/>
</dbReference>
<evidence type="ECO:0000313" key="16">
    <source>
        <dbReference type="EMBL" id="KGE03960.1"/>
    </source>
</evidence>
<evidence type="ECO:0000256" key="13">
    <source>
        <dbReference type="PIRNR" id="PIRNR004930"/>
    </source>
</evidence>
<feature type="binding site" evidence="14">
    <location>
        <position position="108"/>
    </location>
    <ligand>
        <name>ATP</name>
        <dbReference type="ChEBI" id="CHEBI:30616"/>
    </ligand>
</feature>
<keyword evidence="17" id="KW-1185">Reference proteome</keyword>
<protein>
    <recommendedName>
        <fullName evidence="4 13">Threonylcarbamoyl-AMP synthase</fullName>
        <shortName evidence="13">TC-AMP synthase</shortName>
        <ecNumber evidence="3 13">2.7.7.87</ecNumber>
    </recommendedName>
    <alternativeName>
        <fullName evidence="11 13">L-threonylcarbamoyladenylate synthase</fullName>
    </alternativeName>
</protein>
<dbReference type="InterPro" id="IPR038385">
    <property type="entry name" value="Sua5/YwlC_C"/>
</dbReference>
<accession>A0A095VRF6</accession>
<feature type="binding site" evidence="14">
    <location>
        <position position="78"/>
    </location>
    <ligand>
        <name>L-threonine</name>
        <dbReference type="ChEBI" id="CHEBI:57926"/>
    </ligand>
</feature>
<dbReference type="Pfam" id="PF03481">
    <property type="entry name" value="Sua5_C"/>
    <property type="match status" value="1"/>
</dbReference>
<dbReference type="InterPro" id="IPR006070">
    <property type="entry name" value="Sua5-like_dom"/>
</dbReference>
<keyword evidence="5 13" id="KW-0963">Cytoplasm</keyword>
<reference evidence="16 17" key="1">
    <citation type="journal article" date="2014" name="Genome Announc.">
        <title>Genome Sequence of Gammaproteobacterial Pseudohaliea rubra Type Strain DSM 19751, Isolated from Coastal Seawater of the Mediterranean Sea.</title>
        <authorList>
            <person name="Spring S."/>
            <person name="Fiebig A."/>
            <person name="Riedel T."/>
            <person name="Goker M."/>
            <person name="Klenk H.P."/>
        </authorList>
    </citation>
    <scope>NUCLEOTIDE SEQUENCE [LARGE SCALE GENOMIC DNA]</scope>
    <source>
        <strain evidence="16 17">DSM 19751</strain>
    </source>
</reference>
<keyword evidence="7 13" id="KW-0819">tRNA processing</keyword>
<feature type="domain" description="YrdC-like" evidence="15">
    <location>
        <begin position="1"/>
        <end position="156"/>
    </location>
</feature>
<dbReference type="PATRIC" id="fig|1265313.6.peg.1449"/>
<dbReference type="GO" id="GO:0005737">
    <property type="term" value="C:cytoplasm"/>
    <property type="evidence" value="ECO:0007669"/>
    <property type="project" value="UniProtKB-SubCell"/>
</dbReference>
<evidence type="ECO:0000313" key="17">
    <source>
        <dbReference type="Proteomes" id="UP000029640"/>
    </source>
</evidence>
<feature type="binding site" evidence="14">
    <location>
        <position position="100"/>
    </location>
    <ligand>
        <name>ATP</name>
        <dbReference type="ChEBI" id="CHEBI:30616"/>
    </ligand>
</feature>
<keyword evidence="10 13" id="KW-0067">ATP-binding</keyword>
<dbReference type="GO" id="GO:0005524">
    <property type="term" value="F:ATP binding"/>
    <property type="evidence" value="ECO:0007669"/>
    <property type="project" value="UniProtKB-UniRule"/>
</dbReference>
<evidence type="ECO:0000256" key="8">
    <source>
        <dbReference type="ARBA" id="ARBA00022695"/>
    </source>
</evidence>
<keyword evidence="9 13" id="KW-0547">Nucleotide-binding</keyword>
<dbReference type="GO" id="GO:0006450">
    <property type="term" value="P:regulation of translational fidelity"/>
    <property type="evidence" value="ECO:0007669"/>
    <property type="project" value="TreeGrafter"/>
</dbReference>
<proteinExistence type="inferred from homology"/>
<dbReference type="InterPro" id="IPR050156">
    <property type="entry name" value="TC-AMP_synthase_SUA5"/>
</dbReference>
<comment type="function">
    <text evidence="13">Required for the formation of a threonylcarbamoyl group on adenosine at position 37 (t(6)A37) in tRNAs that read codons beginning with adenine.</text>
</comment>
<dbReference type="InterPro" id="IPR017945">
    <property type="entry name" value="DHBP_synth_RibB-like_a/b_dom"/>
</dbReference>
<dbReference type="PANTHER" id="PTHR17490">
    <property type="entry name" value="SUA5"/>
    <property type="match status" value="1"/>
</dbReference>
<dbReference type="Proteomes" id="UP000029640">
    <property type="component" value="Unassembled WGS sequence"/>
</dbReference>
<evidence type="ECO:0000256" key="7">
    <source>
        <dbReference type="ARBA" id="ARBA00022694"/>
    </source>
</evidence>
<evidence type="ECO:0000256" key="5">
    <source>
        <dbReference type="ARBA" id="ARBA00022490"/>
    </source>
</evidence>
<evidence type="ECO:0000256" key="3">
    <source>
        <dbReference type="ARBA" id="ARBA00012584"/>
    </source>
</evidence>
<feature type="binding site" evidence="14">
    <location>
        <position position="138"/>
    </location>
    <ligand>
        <name>L-threonine</name>
        <dbReference type="ChEBI" id="CHEBI:57926"/>
    </ligand>
</feature>
<evidence type="ECO:0000256" key="1">
    <source>
        <dbReference type="ARBA" id="ARBA00004496"/>
    </source>
</evidence>
<feature type="binding site" evidence="14">
    <location>
        <position position="15"/>
    </location>
    <ligand>
        <name>ATP</name>
        <dbReference type="ChEBI" id="CHEBI:30616"/>
    </ligand>
</feature>
<evidence type="ECO:0000256" key="6">
    <source>
        <dbReference type="ARBA" id="ARBA00022679"/>
    </source>
</evidence>
<dbReference type="Gene3D" id="3.40.50.11030">
    <property type="entry name" value="Threonylcarbamoyl-AMP synthase, C-terminal domain"/>
    <property type="match status" value="1"/>
</dbReference>